<dbReference type="EC" id="3.4.21.-" evidence="7"/>
<dbReference type="Pfam" id="PF13365">
    <property type="entry name" value="Trypsin_2"/>
    <property type="match status" value="1"/>
</dbReference>
<accession>A0A0A7CPK5</accession>
<dbReference type="EMBL" id="KM038913">
    <property type="protein sequence ID" value="AIG56374.1"/>
    <property type="molecule type" value="Genomic_DNA"/>
</dbReference>
<name>A0A0A7CPK5_ACHHY</name>
<feature type="chain" id="PRO_5006986220" description="Serine protease" evidence="7">
    <location>
        <begin position="17"/>
        <end position="773"/>
    </location>
</feature>
<dbReference type="GO" id="GO:0008236">
    <property type="term" value="F:serine-type peptidase activity"/>
    <property type="evidence" value="ECO:0007669"/>
    <property type="project" value="UniProtKB-KW"/>
</dbReference>
<dbReference type="InterPro" id="IPR009003">
    <property type="entry name" value="Peptidase_S1_PA"/>
</dbReference>
<dbReference type="InterPro" id="IPR008256">
    <property type="entry name" value="Peptidase_S1B"/>
</dbReference>
<evidence type="ECO:0000256" key="6">
    <source>
        <dbReference type="ARBA" id="ARBA00023026"/>
    </source>
</evidence>
<evidence type="ECO:0000256" key="7">
    <source>
        <dbReference type="RuleBase" id="RU004296"/>
    </source>
</evidence>
<dbReference type="InterPro" id="IPR043504">
    <property type="entry name" value="Peptidase_S1_PA_chymotrypsin"/>
</dbReference>
<feature type="signal peptide" evidence="7">
    <location>
        <begin position="1"/>
        <end position="16"/>
    </location>
</feature>
<evidence type="ECO:0000256" key="2">
    <source>
        <dbReference type="ARBA" id="ARBA00022670"/>
    </source>
</evidence>
<sequence length="773" mass="80596">MVSFLACALLVVAAAALPFDGVNNSTKPTRIGLDYALPPAPTPRLVYEAPLDDTTAEFLSVRIAAFAIPDGDHVMIRAVNASVPQVYTYTNANASATPFFAVPIFGQHMRVQVYSAGGNGTFYIDSYRFSGTPGSSEADCTPGLSALPPTCNKAPQLPFFRGAQAVARLLINGPSGVKWCTGWLVGCQNHILTNYHCVGSQAEASATTFDFHAYSPVCAANACATAGACPGSLLVHGGDLIAASYSIDYALIQLNAPVAKGNYLKLQNFTSVGGGPIYIPQHPLGEGMLVGIKTPSAGNGQVLTSSYANCGMDGLLGYQIATAPGSSGSPIISQTNVVVGMHACGGSCSIGLNGGIPASLIVADLAQKSKLPQCAVAATPSPSPATLPELTFVLSGSLFERALGVTMDAYVLQVELSNQVLELDLLSYQQHLETGAFADVLGLCDASYLDAKVYLLAPSGTGVAIISSNDNRYVATDSSYALTSRDPRLNFVVNTGTYVVVVGTADMIDLDAIAAATSALTTRLPQYSGGTLMRCGMPGADHANYALSVRITGGEESATLVSSANSSVGSSCGYQARAQPPPQCPYHTDPQLVVTSAIDGTIYSNASDSTVSCVHVSIELTTGSTLGLDIVSYLAFDNGTLHDDATPFVDTVLYLFQDTTEGNRRLLDPNYLIAVVDDAPVAGRDTALGISNRDPYLKLFLPAGKYVVVVGRYPLSVADALFVSAPSHSDAVELGPWKGFMPWPLGNFQLYFAVADPSALVPPEQPPNGVFPS</sequence>
<evidence type="ECO:0000256" key="4">
    <source>
        <dbReference type="ARBA" id="ARBA00022801"/>
    </source>
</evidence>
<dbReference type="SUPFAM" id="SSF50494">
    <property type="entry name" value="Trypsin-like serine proteases"/>
    <property type="match status" value="1"/>
</dbReference>
<dbReference type="AlphaFoldDB" id="A0A0A7CPK5"/>
<evidence type="ECO:0000256" key="5">
    <source>
        <dbReference type="ARBA" id="ARBA00022825"/>
    </source>
</evidence>
<evidence type="ECO:0000256" key="3">
    <source>
        <dbReference type="ARBA" id="ARBA00022729"/>
    </source>
</evidence>
<keyword evidence="6" id="KW-0843">Virulence</keyword>
<dbReference type="GO" id="GO:0006508">
    <property type="term" value="P:proteolysis"/>
    <property type="evidence" value="ECO:0007669"/>
    <property type="project" value="UniProtKB-KW"/>
</dbReference>
<evidence type="ECO:0000256" key="1">
    <source>
        <dbReference type="ARBA" id="ARBA00008764"/>
    </source>
</evidence>
<dbReference type="Gene3D" id="2.40.10.10">
    <property type="entry name" value="Trypsin-like serine proteases"/>
    <property type="match status" value="2"/>
</dbReference>
<dbReference type="PRINTS" id="PR00839">
    <property type="entry name" value="V8PROTEASE"/>
</dbReference>
<keyword evidence="4 7" id="KW-0378">Hydrolase</keyword>
<organism evidence="8">
    <name type="scientific">Achlya hypogyna</name>
    <name type="common">Oomycete</name>
    <name type="synonym">Protoachlya hypogyna</name>
    <dbReference type="NCBI Taxonomy" id="1202772"/>
    <lineage>
        <taxon>Eukaryota</taxon>
        <taxon>Sar</taxon>
        <taxon>Stramenopiles</taxon>
        <taxon>Oomycota</taxon>
        <taxon>Saprolegniomycetes</taxon>
        <taxon>Saprolegniales</taxon>
        <taxon>Achlyaceae</taxon>
        <taxon>Achlya</taxon>
    </lineage>
</organism>
<keyword evidence="3 7" id="KW-0732">Signal</keyword>
<keyword evidence="5 7" id="KW-0720">Serine protease</keyword>
<reference evidence="8" key="1">
    <citation type="journal article" date="2014" name="Genome Biol. Evol.">
        <title>The secreted proteins of Achlya hypogyna and Thraustotheca clavata identify the ancestral oomycete secretome and reveal gene acquisitions by horizontal gene transfer.</title>
        <authorList>
            <person name="Misner I."/>
            <person name="Blouin N."/>
            <person name="Leonard G."/>
            <person name="Richards T.A."/>
            <person name="Lane C.E."/>
        </authorList>
    </citation>
    <scope>NUCLEOTIDE SEQUENCE</scope>
    <source>
        <strain evidence="8">ATCC 48635</strain>
    </source>
</reference>
<keyword evidence="2 7" id="KW-0645">Protease</keyword>
<evidence type="ECO:0000313" key="8">
    <source>
        <dbReference type="EMBL" id="AIG56374.1"/>
    </source>
</evidence>
<dbReference type="PANTHER" id="PTHR36234:SF5">
    <property type="entry name" value="LYSYL ENDOPEPTIDASE"/>
    <property type="match status" value="1"/>
</dbReference>
<protein>
    <recommendedName>
        <fullName evidence="7">Serine protease</fullName>
        <ecNumber evidence="7">3.4.21.-</ecNumber>
    </recommendedName>
</protein>
<comment type="similarity">
    <text evidence="1 7">Belongs to the peptidase S1B family.</text>
</comment>
<proteinExistence type="inferred from homology"/>
<dbReference type="PANTHER" id="PTHR36234">
    <property type="entry name" value="LYSYL ENDOPEPTIDASE"/>
    <property type="match status" value="1"/>
</dbReference>